<gene>
    <name evidence="2" type="ORF">SAMN05192563_1004387</name>
</gene>
<proteinExistence type="predicted"/>
<sequence>MGRKIFVSYKYADGDVRVLNSDALTTARRYVDALDDILADEDHIFKGEDDENNLSELTDATIEEKLRDRIYDSTLTIVLISKGMKAHGTPEKKQWIPWEISYSLRQQPRNGRTKGVNAVLAVVLPDRQGSYGYYITEKSCPSCECRTLNTPTLFNILSKNMFNVKNPQHSDCDQHSTGLKPYLGEPSYIYSAKWDDFESDPNKYIERAYRIRDNSDDFDIVKNL</sequence>
<dbReference type="EMBL" id="FPBH01000004">
    <property type="protein sequence ID" value="SFT85365.1"/>
    <property type="molecule type" value="Genomic_DNA"/>
</dbReference>
<dbReference type="Proteomes" id="UP000198844">
    <property type="component" value="Unassembled WGS sequence"/>
</dbReference>
<dbReference type="Pfam" id="PF08937">
    <property type="entry name" value="ThsB_TIR"/>
    <property type="match status" value="1"/>
</dbReference>
<dbReference type="AlphaFoldDB" id="A0A1I7BDY7"/>
<dbReference type="OrthoDB" id="9811746at2"/>
<evidence type="ECO:0000313" key="3">
    <source>
        <dbReference type="Proteomes" id="UP000198844"/>
    </source>
</evidence>
<evidence type="ECO:0000259" key="1">
    <source>
        <dbReference type="Pfam" id="PF08937"/>
    </source>
</evidence>
<evidence type="ECO:0000313" key="2">
    <source>
        <dbReference type="EMBL" id="SFT85365.1"/>
    </source>
</evidence>
<dbReference type="InterPro" id="IPR015032">
    <property type="entry name" value="ThsB__TIR-like_domain"/>
</dbReference>
<organism evidence="2 3">
    <name type="scientific">Paraburkholderia aspalathi</name>
    <dbReference type="NCBI Taxonomy" id="1324617"/>
    <lineage>
        <taxon>Bacteria</taxon>
        <taxon>Pseudomonadati</taxon>
        <taxon>Pseudomonadota</taxon>
        <taxon>Betaproteobacteria</taxon>
        <taxon>Burkholderiales</taxon>
        <taxon>Burkholderiaceae</taxon>
        <taxon>Paraburkholderia</taxon>
    </lineage>
</organism>
<dbReference type="RefSeq" id="WP_093633966.1">
    <property type="nucleotide sequence ID" value="NZ_FPBH01000004.1"/>
</dbReference>
<protein>
    <submittedName>
        <fullName evidence="2">MTH538 TIR-like domain</fullName>
    </submittedName>
</protein>
<accession>A0A1I7BDY7</accession>
<reference evidence="2 3" key="1">
    <citation type="submission" date="2016-10" db="EMBL/GenBank/DDBJ databases">
        <authorList>
            <person name="de Groot N.N."/>
        </authorList>
    </citation>
    <scope>NUCLEOTIDE SEQUENCE [LARGE SCALE GENOMIC DNA]</scope>
    <source>
        <strain evidence="2 3">LMG 27731</strain>
    </source>
</reference>
<name>A0A1I7BDY7_9BURK</name>
<feature type="domain" description="Thoeris protein ThsB TIR-like" evidence="1">
    <location>
        <begin position="6"/>
        <end position="109"/>
    </location>
</feature>